<dbReference type="InterPro" id="IPR050272">
    <property type="entry name" value="Isochorismatase-like_hydrls"/>
</dbReference>
<evidence type="ECO:0000256" key="1">
    <source>
        <dbReference type="ARBA" id="ARBA00022801"/>
    </source>
</evidence>
<dbReference type="Pfam" id="PF00857">
    <property type="entry name" value="Isochorismatase"/>
    <property type="match status" value="1"/>
</dbReference>
<dbReference type="EMBL" id="BMJH01000001">
    <property type="protein sequence ID" value="GGC53174.1"/>
    <property type="molecule type" value="Genomic_DNA"/>
</dbReference>
<dbReference type="InterPro" id="IPR036380">
    <property type="entry name" value="Isochorismatase-like_sf"/>
</dbReference>
<dbReference type="Proteomes" id="UP000641514">
    <property type="component" value="Unassembled WGS sequence"/>
</dbReference>
<reference evidence="3" key="1">
    <citation type="journal article" date="2014" name="Int. J. Syst. Evol. Microbiol.">
        <title>Complete genome sequence of Corynebacterium casei LMG S-19264T (=DSM 44701T), isolated from a smear-ripened cheese.</title>
        <authorList>
            <consortium name="US DOE Joint Genome Institute (JGI-PGF)"/>
            <person name="Walter F."/>
            <person name="Albersmeier A."/>
            <person name="Kalinowski J."/>
            <person name="Ruckert C."/>
        </authorList>
    </citation>
    <scope>NUCLEOTIDE SEQUENCE</scope>
    <source>
        <strain evidence="3">CGMCC 1.15478</strain>
    </source>
</reference>
<dbReference type="GO" id="GO:0008908">
    <property type="term" value="F:isochorismatase activity"/>
    <property type="evidence" value="ECO:0007669"/>
    <property type="project" value="InterPro"/>
</dbReference>
<dbReference type="SUPFAM" id="SSF52499">
    <property type="entry name" value="Isochorismatase-like hydrolases"/>
    <property type="match status" value="1"/>
</dbReference>
<protein>
    <recommendedName>
        <fullName evidence="2">Isochorismatase-like domain-containing protein</fullName>
    </recommendedName>
</protein>
<dbReference type="PANTHER" id="PTHR43540">
    <property type="entry name" value="PEROXYUREIDOACRYLATE/UREIDOACRYLATE AMIDOHYDROLASE-RELATED"/>
    <property type="match status" value="1"/>
</dbReference>
<accession>A0A916X9D2</accession>
<organism evidence="3 4">
    <name type="scientific">Hoyosella rhizosphaerae</name>
    <dbReference type="NCBI Taxonomy" id="1755582"/>
    <lineage>
        <taxon>Bacteria</taxon>
        <taxon>Bacillati</taxon>
        <taxon>Actinomycetota</taxon>
        <taxon>Actinomycetes</taxon>
        <taxon>Mycobacteriales</taxon>
        <taxon>Hoyosellaceae</taxon>
        <taxon>Hoyosella</taxon>
    </lineage>
</organism>
<dbReference type="PIRSF" id="PIRSF001111">
    <property type="entry name" value="Isochorismatase"/>
    <property type="match status" value="1"/>
</dbReference>
<dbReference type="Gene3D" id="3.40.50.850">
    <property type="entry name" value="Isochorismatase-like"/>
    <property type="match status" value="1"/>
</dbReference>
<proteinExistence type="predicted"/>
<dbReference type="InterPro" id="IPR000868">
    <property type="entry name" value="Isochorismatase-like_dom"/>
</dbReference>
<dbReference type="PANTHER" id="PTHR43540:SF3">
    <property type="entry name" value="ENTEROBACTIN SYNTHASE COMPONENT B"/>
    <property type="match status" value="1"/>
</dbReference>
<dbReference type="RefSeq" id="WP_188669800.1">
    <property type="nucleotide sequence ID" value="NZ_BMJH01000001.1"/>
</dbReference>
<evidence type="ECO:0000313" key="3">
    <source>
        <dbReference type="EMBL" id="GGC53174.1"/>
    </source>
</evidence>
<evidence type="ECO:0000259" key="2">
    <source>
        <dbReference type="Pfam" id="PF00857"/>
    </source>
</evidence>
<name>A0A916X9D2_9ACTN</name>
<keyword evidence="4" id="KW-1185">Reference proteome</keyword>
<gene>
    <name evidence="3" type="ORF">GCM10011410_01900</name>
</gene>
<evidence type="ECO:0000313" key="4">
    <source>
        <dbReference type="Proteomes" id="UP000641514"/>
    </source>
</evidence>
<dbReference type="PRINTS" id="PR01398">
    <property type="entry name" value="ISCHRISMTASE"/>
</dbReference>
<keyword evidence="1" id="KW-0378">Hydrolase</keyword>
<dbReference type="InterPro" id="IPR016291">
    <property type="entry name" value="Isochorismatase"/>
</dbReference>
<reference evidence="3" key="2">
    <citation type="submission" date="2020-09" db="EMBL/GenBank/DDBJ databases">
        <authorList>
            <person name="Sun Q."/>
            <person name="Zhou Y."/>
        </authorList>
    </citation>
    <scope>NUCLEOTIDE SEQUENCE</scope>
    <source>
        <strain evidence="3">CGMCC 1.15478</strain>
    </source>
</reference>
<sequence length="215" mass="23707">MTSTLPKAISYALPHVESNNVADWSIDPDRAVLLLHDMQEYFVRSFERNAEPLATVIPNIAQIRENAKLAGIPVVYTAQPGNQDPDDRALLSDFWGPGLSNDPRETAIVGDLAPEDSDVLLTKWRYSAFIRTNLRALMHEWGRDQLIVTGVYAHIGCLTTALDGFMQDVQVFLVSDAVADFTAREHREALAYAAARCAVVLPTCDVDAALRAARV</sequence>
<comment type="caution">
    <text evidence="3">The sequence shown here is derived from an EMBL/GenBank/DDBJ whole genome shotgun (WGS) entry which is preliminary data.</text>
</comment>
<feature type="domain" description="Isochorismatase-like" evidence="2">
    <location>
        <begin position="32"/>
        <end position="202"/>
    </location>
</feature>
<dbReference type="AlphaFoldDB" id="A0A916X9D2"/>